<reference evidence="1" key="1">
    <citation type="submission" date="2025-08" db="UniProtKB">
        <authorList>
            <consortium name="RefSeq"/>
        </authorList>
    </citation>
    <scope>IDENTIFICATION</scope>
    <source>
        <tissue evidence="1">Whole insect</tissue>
    </source>
</reference>
<proteinExistence type="predicted"/>
<accession>A0A6P7GS13</accession>
<evidence type="ECO:0000313" key="1">
    <source>
        <dbReference type="RefSeq" id="XP_028148068.1"/>
    </source>
</evidence>
<sequence length="213" mass="23523">MRLKGPRCSSQVCYIPLRPTPTPTCLSSNLEDDLQTPIPDGTESISRVDDFLFMRNDNSWFGNVLKIMNVYSTYFRGSASLGECSAVPTLAPLIINKLVYGSTPLAANNPINRHTQAFPQKGVFASDYVHETTDTALSPANSYIAISSKTNIKTDLPNLGQYSNLGNIDLTRTGPYWAHTPVKRLTTPEKTWKSLAAIVSERYALTRPPPLKD</sequence>
<dbReference type="InParanoid" id="A0A6P7GS13"/>
<dbReference type="AlphaFoldDB" id="A0A6P7GS13"/>
<name>A0A6P7GS13_DIAVI</name>
<dbReference type="RefSeq" id="XP_028148068.1">
    <property type="nucleotide sequence ID" value="XM_028292267.1"/>
</dbReference>
<organism evidence="1">
    <name type="scientific">Diabrotica virgifera virgifera</name>
    <name type="common">western corn rootworm</name>
    <dbReference type="NCBI Taxonomy" id="50390"/>
    <lineage>
        <taxon>Eukaryota</taxon>
        <taxon>Metazoa</taxon>
        <taxon>Ecdysozoa</taxon>
        <taxon>Arthropoda</taxon>
        <taxon>Hexapoda</taxon>
        <taxon>Insecta</taxon>
        <taxon>Pterygota</taxon>
        <taxon>Neoptera</taxon>
        <taxon>Endopterygota</taxon>
        <taxon>Coleoptera</taxon>
        <taxon>Polyphaga</taxon>
        <taxon>Cucujiformia</taxon>
        <taxon>Chrysomeloidea</taxon>
        <taxon>Chrysomelidae</taxon>
        <taxon>Galerucinae</taxon>
        <taxon>Diabroticina</taxon>
        <taxon>Diabroticites</taxon>
        <taxon>Diabrotica</taxon>
    </lineage>
</organism>
<gene>
    <name evidence="1" type="primary">LOC114341465</name>
</gene>
<protein>
    <submittedName>
        <fullName evidence="1">IAA-leucine resistant 2-like</fullName>
    </submittedName>
</protein>